<feature type="domain" description="GAF" evidence="4">
    <location>
        <begin position="215"/>
        <end position="343"/>
    </location>
</feature>
<keyword evidence="3" id="KW-0902">Two-component regulatory system</keyword>
<dbReference type="SMART" id="SM00065">
    <property type="entry name" value="GAF"/>
    <property type="match status" value="2"/>
</dbReference>
<feature type="domain" description="Histidine kinase/HSP90-like ATPase" evidence="5">
    <location>
        <begin position="452"/>
        <end position="541"/>
    </location>
</feature>
<comment type="caution">
    <text evidence="6">The sequence shown here is derived from an EMBL/GenBank/DDBJ whole genome shotgun (WGS) entry which is preliminary data.</text>
</comment>
<dbReference type="InterPro" id="IPR050482">
    <property type="entry name" value="Sensor_HK_TwoCompSys"/>
</dbReference>
<dbReference type="Pfam" id="PF02518">
    <property type="entry name" value="HATPase_c"/>
    <property type="match status" value="1"/>
</dbReference>
<dbReference type="Gene3D" id="3.30.565.10">
    <property type="entry name" value="Histidine kinase-like ATPase, C-terminal domain"/>
    <property type="match status" value="1"/>
</dbReference>
<dbReference type="SUPFAM" id="SSF55874">
    <property type="entry name" value="ATPase domain of HSP90 chaperone/DNA topoisomerase II/histidine kinase"/>
    <property type="match status" value="1"/>
</dbReference>
<dbReference type="SMART" id="SM00387">
    <property type="entry name" value="HATPase_c"/>
    <property type="match status" value="1"/>
</dbReference>
<evidence type="ECO:0000313" key="7">
    <source>
        <dbReference type="Proteomes" id="UP001501771"/>
    </source>
</evidence>
<name>A0ABN2ZIS0_9ACTN</name>
<protein>
    <submittedName>
        <fullName evidence="6">Two-component system sensor histidine kinase</fullName>
    </submittedName>
</protein>
<evidence type="ECO:0000313" key="6">
    <source>
        <dbReference type="EMBL" id="GAA2142860.1"/>
    </source>
</evidence>
<dbReference type="InterPro" id="IPR003018">
    <property type="entry name" value="GAF"/>
</dbReference>
<evidence type="ECO:0000256" key="1">
    <source>
        <dbReference type="ARBA" id="ARBA00022679"/>
    </source>
</evidence>
<evidence type="ECO:0000256" key="3">
    <source>
        <dbReference type="ARBA" id="ARBA00023012"/>
    </source>
</evidence>
<keyword evidence="1" id="KW-0808">Transferase</keyword>
<dbReference type="Proteomes" id="UP001501771">
    <property type="component" value="Unassembled WGS sequence"/>
</dbReference>
<proteinExistence type="predicted"/>
<gene>
    <name evidence="6" type="ORF">GCM10009844_14530</name>
</gene>
<dbReference type="InterPro" id="IPR003594">
    <property type="entry name" value="HATPase_dom"/>
</dbReference>
<dbReference type="GO" id="GO:0016301">
    <property type="term" value="F:kinase activity"/>
    <property type="evidence" value="ECO:0007669"/>
    <property type="project" value="UniProtKB-KW"/>
</dbReference>
<dbReference type="PANTHER" id="PTHR24421:SF56">
    <property type="entry name" value="OXYGEN SENSOR HISTIDINE KINASE RESPONSE REGULATOR DOST"/>
    <property type="match status" value="1"/>
</dbReference>
<dbReference type="Pfam" id="PF07730">
    <property type="entry name" value="HisKA_3"/>
    <property type="match status" value="1"/>
</dbReference>
<dbReference type="RefSeq" id="WP_344149584.1">
    <property type="nucleotide sequence ID" value="NZ_BAAAQR010000003.1"/>
</dbReference>
<dbReference type="Gene3D" id="1.20.5.1930">
    <property type="match status" value="1"/>
</dbReference>
<evidence type="ECO:0000256" key="2">
    <source>
        <dbReference type="ARBA" id="ARBA00022777"/>
    </source>
</evidence>
<sequence>MTAHIGIASDASMRQNAAVTTEPDPALPGPAQALLEAVMAISSDLDLHAVLARIVRSATELTGARYGALGVIGPDGENLVDFVTTGMSPRQRELIGDLPRGHGILGLLIEHPEAIRLEDLSAHPSSYGFPPNHPPMTTFLGVPVRIRGTVFGNLYLTEKAGGTAFTAQDELLVRGLATAAGFVIENARAYGLSERRRQWLEASAELADALQPPIEVETALQLITQTVRTVSRAVAAAVVSFDDGSARIVSALPVDAARVTGALDSVTATMRRTPIEEVVELRTSGLNAVTIPLRAHLAERGCLVALFERDLAPHDYEERELLVSFADQAALALDRVAAFADREELAVISDRERIARDLHDTVIQRLFATGLQLQGTAMLAPSPEVVGRLEQAVADLDLTIRDIRGTIFELQHRPAGSLRTEVHAIVREYVPELGFTPAVRMSGPVDTRVSESVRDHLLPVLREAVSNVARHAMAHHAAVELYAVDHELRLVVSDDGAGLPENAAESGLDDARRRASALGGSLDVAPHQPRGTRFVWSVPLG</sequence>
<dbReference type="InterPro" id="IPR029016">
    <property type="entry name" value="GAF-like_dom_sf"/>
</dbReference>
<evidence type="ECO:0000259" key="5">
    <source>
        <dbReference type="SMART" id="SM00387"/>
    </source>
</evidence>
<dbReference type="EMBL" id="BAAAQR010000003">
    <property type="protein sequence ID" value="GAA2142860.1"/>
    <property type="molecule type" value="Genomic_DNA"/>
</dbReference>
<dbReference type="Pfam" id="PF13185">
    <property type="entry name" value="GAF_2"/>
    <property type="match status" value="1"/>
</dbReference>
<evidence type="ECO:0000259" key="4">
    <source>
        <dbReference type="SMART" id="SM00065"/>
    </source>
</evidence>
<dbReference type="Gene3D" id="3.30.450.40">
    <property type="match status" value="2"/>
</dbReference>
<organism evidence="6 7">
    <name type="scientific">Nocardioides koreensis</name>
    <dbReference type="NCBI Taxonomy" id="433651"/>
    <lineage>
        <taxon>Bacteria</taxon>
        <taxon>Bacillati</taxon>
        <taxon>Actinomycetota</taxon>
        <taxon>Actinomycetes</taxon>
        <taxon>Propionibacteriales</taxon>
        <taxon>Nocardioidaceae</taxon>
        <taxon>Nocardioides</taxon>
    </lineage>
</organism>
<dbReference type="InterPro" id="IPR011712">
    <property type="entry name" value="Sig_transdc_His_kin_sub3_dim/P"/>
</dbReference>
<keyword evidence="7" id="KW-1185">Reference proteome</keyword>
<dbReference type="PANTHER" id="PTHR24421">
    <property type="entry name" value="NITRATE/NITRITE SENSOR PROTEIN NARX-RELATED"/>
    <property type="match status" value="1"/>
</dbReference>
<accession>A0ABN2ZIS0</accession>
<feature type="domain" description="GAF" evidence="4">
    <location>
        <begin position="46"/>
        <end position="194"/>
    </location>
</feature>
<reference evidence="6 7" key="1">
    <citation type="journal article" date="2019" name="Int. J. Syst. Evol. Microbiol.">
        <title>The Global Catalogue of Microorganisms (GCM) 10K type strain sequencing project: providing services to taxonomists for standard genome sequencing and annotation.</title>
        <authorList>
            <consortium name="The Broad Institute Genomics Platform"/>
            <consortium name="The Broad Institute Genome Sequencing Center for Infectious Disease"/>
            <person name="Wu L."/>
            <person name="Ma J."/>
        </authorList>
    </citation>
    <scope>NUCLEOTIDE SEQUENCE [LARGE SCALE GENOMIC DNA]</scope>
    <source>
        <strain evidence="6 7">JCM 16022</strain>
    </source>
</reference>
<dbReference type="InterPro" id="IPR036890">
    <property type="entry name" value="HATPase_C_sf"/>
</dbReference>
<keyword evidence="2 6" id="KW-0418">Kinase</keyword>
<dbReference type="SUPFAM" id="SSF55781">
    <property type="entry name" value="GAF domain-like"/>
    <property type="match status" value="2"/>
</dbReference>